<reference evidence="1" key="2">
    <citation type="journal article" date="2023" name="Science">
        <title>Genomic signatures of disease resistance in endangered staghorn corals.</title>
        <authorList>
            <person name="Vollmer S.V."/>
            <person name="Selwyn J.D."/>
            <person name="Despard B.A."/>
            <person name="Roesel C.L."/>
        </authorList>
    </citation>
    <scope>NUCLEOTIDE SEQUENCE</scope>
    <source>
        <strain evidence="1">K2</strain>
    </source>
</reference>
<evidence type="ECO:0000313" key="1">
    <source>
        <dbReference type="EMBL" id="KAK2553126.1"/>
    </source>
</evidence>
<proteinExistence type="predicted"/>
<organism evidence="1 2">
    <name type="scientific">Acropora cervicornis</name>
    <name type="common">Staghorn coral</name>
    <dbReference type="NCBI Taxonomy" id="6130"/>
    <lineage>
        <taxon>Eukaryota</taxon>
        <taxon>Metazoa</taxon>
        <taxon>Cnidaria</taxon>
        <taxon>Anthozoa</taxon>
        <taxon>Hexacorallia</taxon>
        <taxon>Scleractinia</taxon>
        <taxon>Astrocoeniina</taxon>
        <taxon>Acroporidae</taxon>
        <taxon>Acropora</taxon>
    </lineage>
</organism>
<dbReference type="EMBL" id="JARQWQ010000080">
    <property type="protein sequence ID" value="KAK2553126.1"/>
    <property type="molecule type" value="Genomic_DNA"/>
</dbReference>
<protein>
    <submittedName>
        <fullName evidence="1">Uncharacterized protein</fullName>
    </submittedName>
</protein>
<gene>
    <name evidence="1" type="ORF">P5673_025580</name>
</gene>
<sequence>MAEEIMKRFPELSSYSSVAKKNKNELRKICRILELPSKKLGKNALINIVCNSLKIPTSCPKPDARDSNTDILFTSGDVKVPAFLKITPAYLQHVKGWVKSLQGFPSQLDTRAFDRVLVQSLFFSLSSDSISSKAWMVFVQ</sequence>
<name>A0AAD9UX27_ACRCE</name>
<comment type="caution">
    <text evidence="1">The sequence shown here is derived from an EMBL/GenBank/DDBJ whole genome shotgun (WGS) entry which is preliminary data.</text>
</comment>
<reference evidence="1" key="1">
    <citation type="journal article" date="2023" name="G3 (Bethesda)">
        <title>Whole genome assembly and annotation of the endangered Caribbean coral Acropora cervicornis.</title>
        <authorList>
            <person name="Selwyn J.D."/>
            <person name="Vollmer S.V."/>
        </authorList>
    </citation>
    <scope>NUCLEOTIDE SEQUENCE</scope>
    <source>
        <strain evidence="1">K2</strain>
    </source>
</reference>
<evidence type="ECO:0000313" key="2">
    <source>
        <dbReference type="Proteomes" id="UP001249851"/>
    </source>
</evidence>
<dbReference type="Proteomes" id="UP001249851">
    <property type="component" value="Unassembled WGS sequence"/>
</dbReference>
<keyword evidence="2" id="KW-1185">Reference proteome</keyword>
<dbReference type="AlphaFoldDB" id="A0AAD9UX27"/>
<accession>A0AAD9UX27</accession>